<feature type="compositionally biased region" description="Basic and acidic residues" evidence="1">
    <location>
        <begin position="195"/>
        <end position="206"/>
    </location>
</feature>
<comment type="caution">
    <text evidence="3">The sequence shown here is derived from an EMBL/GenBank/DDBJ whole genome shotgun (WGS) entry which is preliminary data.</text>
</comment>
<feature type="region of interest" description="Disordered" evidence="1">
    <location>
        <begin position="187"/>
        <end position="215"/>
    </location>
</feature>
<reference evidence="3 4" key="1">
    <citation type="submission" date="2016-11" db="EMBL/GenBank/DDBJ databases">
        <title>Draft Genome Assembly of Colletotrichum chlorophyti a pathogen of herbaceous plants.</title>
        <authorList>
            <person name="Gan P."/>
            <person name="Narusaka M."/>
            <person name="Tsushima A."/>
            <person name="Narusaka Y."/>
            <person name="Takano Y."/>
            <person name="Shirasu K."/>
        </authorList>
    </citation>
    <scope>NUCLEOTIDE SEQUENCE [LARGE SCALE GENOMIC DNA]</scope>
    <source>
        <strain evidence="3 4">NTL11</strain>
    </source>
</reference>
<feature type="region of interest" description="Disordered" evidence="1">
    <location>
        <begin position="55"/>
        <end position="83"/>
    </location>
</feature>
<evidence type="ECO:0000313" key="4">
    <source>
        <dbReference type="Proteomes" id="UP000186583"/>
    </source>
</evidence>
<evidence type="ECO:0000259" key="2">
    <source>
        <dbReference type="Pfam" id="PF14420"/>
    </source>
</evidence>
<dbReference type="AlphaFoldDB" id="A0A1Q8S7J2"/>
<evidence type="ECO:0000256" key="1">
    <source>
        <dbReference type="SAM" id="MobiDB-lite"/>
    </source>
</evidence>
<sequence>MEFDLMTAPVMELSLFNSENDFWDMSTSLDFLAGSADFLLPSGTPGGFNMDLPFRPATPAPATAPPLLPPGPAATPHSAPAPAPVKTTTLAAPLLTAHARAALQRPKGPDDWEAKKTMIKHFYLDENLPLREIVAIMANEHGFSATYVSASTLLLCAQADGVHSQRKNAQAPFRQVELEEIRHGSFSAKSPGWRAGRDVSRNDQMQKTDSTPTRQ</sequence>
<dbReference type="InterPro" id="IPR025676">
    <property type="entry name" value="Clr5_dom"/>
</dbReference>
<proteinExistence type="predicted"/>
<dbReference type="EMBL" id="MPGH01000008">
    <property type="protein sequence ID" value="OLN97418.1"/>
    <property type="molecule type" value="Genomic_DNA"/>
</dbReference>
<feature type="compositionally biased region" description="Pro residues" evidence="1">
    <location>
        <begin position="56"/>
        <end position="83"/>
    </location>
</feature>
<evidence type="ECO:0000313" key="3">
    <source>
        <dbReference type="EMBL" id="OLN97418.1"/>
    </source>
</evidence>
<protein>
    <recommendedName>
        <fullName evidence="2">Clr5 domain-containing protein</fullName>
    </recommendedName>
</protein>
<dbReference type="Pfam" id="PF14420">
    <property type="entry name" value="Clr5"/>
    <property type="match status" value="1"/>
</dbReference>
<gene>
    <name evidence="3" type="ORF">CCHL11_00966</name>
</gene>
<organism evidence="3 4">
    <name type="scientific">Colletotrichum chlorophyti</name>
    <dbReference type="NCBI Taxonomy" id="708187"/>
    <lineage>
        <taxon>Eukaryota</taxon>
        <taxon>Fungi</taxon>
        <taxon>Dikarya</taxon>
        <taxon>Ascomycota</taxon>
        <taxon>Pezizomycotina</taxon>
        <taxon>Sordariomycetes</taxon>
        <taxon>Hypocreomycetidae</taxon>
        <taxon>Glomerellales</taxon>
        <taxon>Glomerellaceae</taxon>
        <taxon>Colletotrichum</taxon>
    </lineage>
</organism>
<dbReference type="OrthoDB" id="5308957at2759"/>
<feature type="domain" description="Clr5" evidence="2">
    <location>
        <begin position="109"/>
        <end position="146"/>
    </location>
</feature>
<name>A0A1Q8S7J2_9PEZI</name>
<dbReference type="Proteomes" id="UP000186583">
    <property type="component" value="Unassembled WGS sequence"/>
</dbReference>
<keyword evidence="4" id="KW-1185">Reference proteome</keyword>
<accession>A0A1Q8S7J2</accession>